<dbReference type="Proteomes" id="UP000762676">
    <property type="component" value="Unassembled WGS sequence"/>
</dbReference>
<evidence type="ECO:0000313" key="4">
    <source>
        <dbReference type="Proteomes" id="UP000762676"/>
    </source>
</evidence>
<feature type="domain" description="C-type lectin" evidence="2">
    <location>
        <begin position="130"/>
        <end position="248"/>
    </location>
</feature>
<gene>
    <name evidence="3" type="ORF">ElyMa_000708600</name>
</gene>
<dbReference type="EMBL" id="BMAT01001458">
    <property type="protein sequence ID" value="GFR85950.1"/>
    <property type="molecule type" value="Genomic_DNA"/>
</dbReference>
<sequence>MMVPHLTIFGNLPENRIYQCQVNGEKVNNGGSTTRNSKTKKTKLVDYVTLRKLCMRSLVPQFESLTQKMDELEEYVEERQANQVKTLKSFEKDLDYLRGMFSDTKSGEFTITQILLQIALKGNFDEFEIYNNHTYIFSKRKEHFDIGYANQMCKLIGGYLAELDSNDETDFLIKRIKGFPSRVKTYFTGGTKRGKHYWYNYNSNKRTPHLRWGSGKPDNYRGIEYCMAIHNLALDDLPCGFYGKYICEVALTKEIPRE</sequence>
<dbReference type="CDD" id="cd00037">
    <property type="entry name" value="CLECT"/>
    <property type="match status" value="1"/>
</dbReference>
<reference evidence="3 4" key="1">
    <citation type="journal article" date="2021" name="Elife">
        <title>Chloroplast acquisition without the gene transfer in kleptoplastic sea slugs, Plakobranchus ocellatus.</title>
        <authorList>
            <person name="Maeda T."/>
            <person name="Takahashi S."/>
            <person name="Yoshida T."/>
            <person name="Shimamura S."/>
            <person name="Takaki Y."/>
            <person name="Nagai Y."/>
            <person name="Toyoda A."/>
            <person name="Suzuki Y."/>
            <person name="Arimoto A."/>
            <person name="Ishii H."/>
            <person name="Satoh N."/>
            <person name="Nishiyama T."/>
            <person name="Hasebe M."/>
            <person name="Maruyama T."/>
            <person name="Minagawa J."/>
            <person name="Obokata J."/>
            <person name="Shigenobu S."/>
        </authorList>
    </citation>
    <scope>NUCLEOTIDE SEQUENCE [LARGE SCALE GENOMIC DNA]</scope>
</reference>
<protein>
    <submittedName>
        <fullName evidence="3">C-type lectin-related protein 1</fullName>
    </submittedName>
</protein>
<dbReference type="PROSITE" id="PS00615">
    <property type="entry name" value="C_TYPE_LECTIN_1"/>
    <property type="match status" value="1"/>
</dbReference>
<dbReference type="SMART" id="SM00034">
    <property type="entry name" value="CLECT"/>
    <property type="match status" value="1"/>
</dbReference>
<dbReference type="InterPro" id="IPR001304">
    <property type="entry name" value="C-type_lectin-like"/>
</dbReference>
<evidence type="ECO:0000313" key="3">
    <source>
        <dbReference type="EMBL" id="GFR85950.1"/>
    </source>
</evidence>
<accession>A0AAV4GLP7</accession>
<name>A0AAV4GLP7_9GAST</name>
<keyword evidence="1" id="KW-1015">Disulfide bond</keyword>
<proteinExistence type="predicted"/>
<evidence type="ECO:0000259" key="2">
    <source>
        <dbReference type="PROSITE" id="PS50041"/>
    </source>
</evidence>
<evidence type="ECO:0000256" key="1">
    <source>
        <dbReference type="ARBA" id="ARBA00023157"/>
    </source>
</evidence>
<dbReference type="Gene3D" id="3.10.100.10">
    <property type="entry name" value="Mannose-Binding Protein A, subunit A"/>
    <property type="match status" value="1"/>
</dbReference>
<comment type="caution">
    <text evidence="3">The sequence shown here is derived from an EMBL/GenBank/DDBJ whole genome shotgun (WGS) entry which is preliminary data.</text>
</comment>
<dbReference type="InterPro" id="IPR016186">
    <property type="entry name" value="C-type_lectin-like/link_sf"/>
</dbReference>
<keyword evidence="4" id="KW-1185">Reference proteome</keyword>
<dbReference type="PROSITE" id="PS50041">
    <property type="entry name" value="C_TYPE_LECTIN_2"/>
    <property type="match status" value="1"/>
</dbReference>
<dbReference type="Pfam" id="PF00059">
    <property type="entry name" value="Lectin_C"/>
    <property type="match status" value="1"/>
</dbReference>
<dbReference type="InterPro" id="IPR016187">
    <property type="entry name" value="CTDL_fold"/>
</dbReference>
<dbReference type="SUPFAM" id="SSF56436">
    <property type="entry name" value="C-type lectin-like"/>
    <property type="match status" value="1"/>
</dbReference>
<dbReference type="InterPro" id="IPR018378">
    <property type="entry name" value="C-type_lectin_CS"/>
</dbReference>
<dbReference type="AlphaFoldDB" id="A0AAV4GLP7"/>
<organism evidence="3 4">
    <name type="scientific">Elysia marginata</name>
    <dbReference type="NCBI Taxonomy" id="1093978"/>
    <lineage>
        <taxon>Eukaryota</taxon>
        <taxon>Metazoa</taxon>
        <taxon>Spiralia</taxon>
        <taxon>Lophotrochozoa</taxon>
        <taxon>Mollusca</taxon>
        <taxon>Gastropoda</taxon>
        <taxon>Heterobranchia</taxon>
        <taxon>Euthyneura</taxon>
        <taxon>Panpulmonata</taxon>
        <taxon>Sacoglossa</taxon>
        <taxon>Placobranchoidea</taxon>
        <taxon>Plakobranchidae</taxon>
        <taxon>Elysia</taxon>
    </lineage>
</organism>